<evidence type="ECO:0008006" key="3">
    <source>
        <dbReference type="Google" id="ProtNLM"/>
    </source>
</evidence>
<dbReference type="RefSeq" id="WP_338249679.1">
    <property type="nucleotide sequence ID" value="NZ_AP028907.1"/>
</dbReference>
<proteinExistence type="predicted"/>
<sequence length="98" mass="10864">MAEERRARVIEYDPEADVLTVNLRPGRRIAEDRLLDNDVVVSVDEKGEPVQVQVLDASKRGLVEALLELHQARKALLQLLTGRSTAGPAERQQAPESP</sequence>
<evidence type="ECO:0000313" key="1">
    <source>
        <dbReference type="EMBL" id="BES82397.1"/>
    </source>
</evidence>
<dbReference type="EMBL" id="AP028907">
    <property type="protein sequence ID" value="BES82397.1"/>
    <property type="molecule type" value="Genomic_DNA"/>
</dbReference>
<protein>
    <recommendedName>
        <fullName evidence="3">DUF2283 domain-containing protein</fullName>
    </recommendedName>
</protein>
<dbReference type="GeneID" id="89289965"/>
<dbReference type="Proteomes" id="UP001341135">
    <property type="component" value="Chromosome"/>
</dbReference>
<dbReference type="InterPro" id="IPR019270">
    <property type="entry name" value="DUF2283"/>
</dbReference>
<accession>A0ABM8IXY2</accession>
<organism evidence="1 2">
    <name type="scientific">Pyrodictium abyssi</name>
    <dbReference type="NCBI Taxonomy" id="54256"/>
    <lineage>
        <taxon>Archaea</taxon>
        <taxon>Thermoproteota</taxon>
        <taxon>Thermoprotei</taxon>
        <taxon>Desulfurococcales</taxon>
        <taxon>Pyrodictiaceae</taxon>
        <taxon>Pyrodictium</taxon>
    </lineage>
</organism>
<reference evidence="1 2" key="1">
    <citation type="submission" date="2023-09" db="EMBL/GenBank/DDBJ databases">
        <title>Pyrofollis japonicus gen. nov. sp. nov., a novel member of the family Pyrodictiaceae isolated from the Iheya North hydrothermal field.</title>
        <authorList>
            <person name="Miyazaki U."/>
            <person name="Sanari M."/>
            <person name="Tame A."/>
            <person name="Kitajima M."/>
            <person name="Okamoto A."/>
            <person name="Sawayama S."/>
            <person name="Miyazaki J."/>
            <person name="Takai K."/>
            <person name="Nakagawa S."/>
        </authorList>
    </citation>
    <scope>NUCLEOTIDE SEQUENCE [LARGE SCALE GENOMIC DNA]</scope>
    <source>
        <strain evidence="1 2">AV2</strain>
    </source>
</reference>
<dbReference type="Pfam" id="PF10049">
    <property type="entry name" value="DUF2283"/>
    <property type="match status" value="1"/>
</dbReference>
<gene>
    <name evidence="1" type="ORF">PABY_19640</name>
</gene>
<evidence type="ECO:0000313" key="2">
    <source>
        <dbReference type="Proteomes" id="UP001341135"/>
    </source>
</evidence>
<keyword evidence="2" id="KW-1185">Reference proteome</keyword>
<name>A0ABM8IXY2_9CREN</name>